<evidence type="ECO:0000313" key="8">
    <source>
        <dbReference type="EMBL" id="MBM6618119.1"/>
    </source>
</evidence>
<comment type="activity regulation">
    <text evidence="6">Negatively regulated by the anti-sigma-I factor RsgI.</text>
</comment>
<dbReference type="RefSeq" id="WP_204203483.1">
    <property type="nucleotide sequence ID" value="NZ_JAFELM010000030.1"/>
</dbReference>
<dbReference type="InterPro" id="IPR014284">
    <property type="entry name" value="RNA_pol_sigma-70_dom"/>
</dbReference>
<evidence type="ECO:0000256" key="5">
    <source>
        <dbReference type="ARBA" id="ARBA00023163"/>
    </source>
</evidence>
<dbReference type="PANTHER" id="PTHR30385">
    <property type="entry name" value="SIGMA FACTOR F FLAGELLAR"/>
    <property type="match status" value="1"/>
</dbReference>
<feature type="domain" description="RNA polymerase sigma-70 region 2" evidence="7">
    <location>
        <begin position="32"/>
        <end position="102"/>
    </location>
</feature>
<dbReference type="InterPro" id="IPR007627">
    <property type="entry name" value="RNA_pol_sigma70_r2"/>
</dbReference>
<protein>
    <recommendedName>
        <fullName evidence="6">RNA polymerase sigma factor SigI</fullName>
    </recommendedName>
</protein>
<evidence type="ECO:0000259" key="7">
    <source>
        <dbReference type="Pfam" id="PF04542"/>
    </source>
</evidence>
<dbReference type="SUPFAM" id="SSF88946">
    <property type="entry name" value="Sigma2 domain of RNA polymerase sigma factors"/>
    <property type="match status" value="1"/>
</dbReference>
<comment type="similarity">
    <text evidence="6">Belongs to the sigma-70 factor family. SigI subfamily.</text>
</comment>
<proteinExistence type="inferred from homology"/>
<comment type="caution">
    <text evidence="8">The sequence shown here is derived from an EMBL/GenBank/DDBJ whole genome shotgun (WGS) entry which is preliminary data.</text>
</comment>
<evidence type="ECO:0000256" key="6">
    <source>
        <dbReference type="HAMAP-Rule" id="MF_02064"/>
    </source>
</evidence>
<evidence type="ECO:0000256" key="2">
    <source>
        <dbReference type="ARBA" id="ARBA00023015"/>
    </source>
</evidence>
<dbReference type="NCBIfam" id="TIGR02937">
    <property type="entry name" value="sigma70-ECF"/>
    <property type="match status" value="1"/>
</dbReference>
<keyword evidence="9" id="KW-1185">Reference proteome</keyword>
<organism evidence="8 9">
    <name type="scientific">Bacillus suaedaesalsae</name>
    <dbReference type="NCBI Taxonomy" id="2810349"/>
    <lineage>
        <taxon>Bacteria</taxon>
        <taxon>Bacillati</taxon>
        <taxon>Bacillota</taxon>
        <taxon>Bacilli</taxon>
        <taxon>Bacillales</taxon>
        <taxon>Bacillaceae</taxon>
        <taxon>Bacillus</taxon>
    </lineage>
</organism>
<keyword evidence="4 6" id="KW-0238">DNA-binding</keyword>
<evidence type="ECO:0000313" key="9">
    <source>
        <dbReference type="Proteomes" id="UP001518925"/>
    </source>
</evidence>
<evidence type="ECO:0000256" key="1">
    <source>
        <dbReference type="ARBA" id="ARBA00022490"/>
    </source>
</evidence>
<dbReference type="Gene3D" id="1.10.1740.10">
    <property type="match status" value="1"/>
</dbReference>
<keyword evidence="5 6" id="KW-0804">Transcription</keyword>
<name>A0ABS2DI44_9BACI</name>
<accession>A0ABS2DI44</accession>
<dbReference type="Proteomes" id="UP001518925">
    <property type="component" value="Unassembled WGS sequence"/>
</dbReference>
<gene>
    <name evidence="6 8" type="primary">sigI</name>
    <name evidence="8" type="ORF">JR050_10660</name>
</gene>
<reference evidence="8 9" key="1">
    <citation type="submission" date="2021-02" db="EMBL/GenBank/DDBJ databases">
        <title>Bacillus sp. RD4P76, an endophyte from a halophyte.</title>
        <authorList>
            <person name="Sun J.-Q."/>
        </authorList>
    </citation>
    <scope>NUCLEOTIDE SEQUENCE [LARGE SCALE GENOMIC DNA]</scope>
    <source>
        <strain evidence="8 9">RD4P76</strain>
    </source>
</reference>
<keyword evidence="3 6" id="KW-0731">Sigma factor</keyword>
<dbReference type="Pfam" id="PF04542">
    <property type="entry name" value="Sigma70_r2"/>
    <property type="match status" value="1"/>
</dbReference>
<keyword evidence="1 6" id="KW-0963">Cytoplasm</keyword>
<comment type="subcellular location">
    <subcellularLocation>
        <location evidence="6">Cytoplasm</location>
    </subcellularLocation>
</comment>
<comment type="subunit">
    <text evidence="6">Interacts with RsgI.</text>
</comment>
<dbReference type="PIRSF" id="PIRSF038953">
    <property type="entry name" value="SigI"/>
    <property type="match status" value="1"/>
</dbReference>
<dbReference type="HAMAP" id="MF_02064">
    <property type="entry name" value="Sigma70_SigI"/>
    <property type="match status" value="1"/>
</dbReference>
<keyword evidence="6" id="KW-0346">Stress response</keyword>
<dbReference type="EMBL" id="JAFELM010000030">
    <property type="protein sequence ID" value="MBM6618119.1"/>
    <property type="molecule type" value="Genomic_DNA"/>
</dbReference>
<sequence length="245" mass="28836">MLSILFKLGKKETLEDKVLAIQKGDTVLQNELINQYKPFIAKTVSQVCKRYINEQDDEFSIGLMAFHESIEKYSTEKGSSLLSFAELIIKRRVIDFIRKESKQHSVKLDTNVDDEESIQNKYEVKVSVEDFQKKLEQDHRKDEILHYQTILKQFDLTFQDLVEQSPKHADARENAMKVAYTVIQNPNFKKVLFEKKRLPIKDLEKHVDVSRKTIERNRKYIIAVCIIMASEYVYLKEYVKGVMNH</sequence>
<dbReference type="PANTHER" id="PTHR30385:SF6">
    <property type="entry name" value="RNA POLYMERASE SIGMA FACTOR SIGI"/>
    <property type="match status" value="1"/>
</dbReference>
<dbReference type="NCBIfam" id="NF006172">
    <property type="entry name" value="PRK08311.1-3"/>
    <property type="match status" value="1"/>
</dbReference>
<feature type="DNA-binding region" description="H-T-H motif" evidence="6">
    <location>
        <begin position="200"/>
        <end position="219"/>
    </location>
</feature>
<evidence type="ECO:0000256" key="3">
    <source>
        <dbReference type="ARBA" id="ARBA00023082"/>
    </source>
</evidence>
<dbReference type="InterPro" id="IPR013325">
    <property type="entry name" value="RNA_pol_sigma_r2"/>
</dbReference>
<keyword evidence="2 6" id="KW-0805">Transcription regulation</keyword>
<comment type="function">
    <text evidence="6">Sigma factors are initiation factors that promote the attachment of RNA polymerase to specific initiation sites and are then released.</text>
</comment>
<dbReference type="InterPro" id="IPR014244">
    <property type="entry name" value="RNA_pol_sigma-I"/>
</dbReference>
<dbReference type="NCBIfam" id="TIGR02895">
    <property type="entry name" value="spore_sigI"/>
    <property type="match status" value="1"/>
</dbReference>
<feature type="short sequence motif" description="Polymerase core binding" evidence="6">
    <location>
        <begin position="57"/>
        <end position="70"/>
    </location>
</feature>
<evidence type="ECO:0000256" key="4">
    <source>
        <dbReference type="ARBA" id="ARBA00023125"/>
    </source>
</evidence>